<sequence length="74" mass="8515">MNQYSNCIDEELIHLYKKTSSLISEKRAIRNSGIDSFSKQVIDDEISNHFNNVILMMKEISERDLPIASLIEGK</sequence>
<dbReference type="RefSeq" id="WP_144699168.1">
    <property type="nucleotide sequence ID" value="NZ_VNJJ01000002.1"/>
</dbReference>
<dbReference type="AlphaFoldDB" id="A0A559JTU4"/>
<reference evidence="1 2" key="1">
    <citation type="submission" date="2019-07" db="EMBL/GenBank/DDBJ databases">
        <authorList>
            <person name="Kim J."/>
        </authorList>
    </citation>
    <scope>NUCLEOTIDE SEQUENCE [LARGE SCALE GENOMIC DNA]</scope>
    <source>
        <strain evidence="1 2">G13</strain>
    </source>
</reference>
<proteinExistence type="predicted"/>
<comment type="caution">
    <text evidence="1">The sequence shown here is derived from an EMBL/GenBank/DDBJ whole genome shotgun (WGS) entry which is preliminary data.</text>
</comment>
<accession>A0A559JTU4</accession>
<dbReference type="EMBL" id="VNJJ01000002">
    <property type="protein sequence ID" value="TVY03306.1"/>
    <property type="molecule type" value="Genomic_DNA"/>
</dbReference>
<protein>
    <submittedName>
        <fullName evidence="1">Uncharacterized protein</fullName>
    </submittedName>
</protein>
<organism evidence="1 2">
    <name type="scientific">Cohnella terricola</name>
    <dbReference type="NCBI Taxonomy" id="1289167"/>
    <lineage>
        <taxon>Bacteria</taxon>
        <taxon>Bacillati</taxon>
        <taxon>Bacillota</taxon>
        <taxon>Bacilli</taxon>
        <taxon>Bacillales</taxon>
        <taxon>Paenibacillaceae</taxon>
        <taxon>Cohnella</taxon>
    </lineage>
</organism>
<evidence type="ECO:0000313" key="1">
    <source>
        <dbReference type="EMBL" id="TVY03306.1"/>
    </source>
</evidence>
<dbReference type="Proteomes" id="UP000316330">
    <property type="component" value="Unassembled WGS sequence"/>
</dbReference>
<gene>
    <name evidence="1" type="ORF">FPZ45_05380</name>
</gene>
<name>A0A559JTU4_9BACL</name>
<evidence type="ECO:0000313" key="2">
    <source>
        <dbReference type="Proteomes" id="UP000316330"/>
    </source>
</evidence>
<keyword evidence="2" id="KW-1185">Reference proteome</keyword>